<dbReference type="CDD" id="cd01337">
    <property type="entry name" value="MDH_glyoxysomal_mitochondrial"/>
    <property type="match status" value="1"/>
</dbReference>
<dbReference type="FunFam" id="3.90.110.10:FF:000001">
    <property type="entry name" value="Malate dehydrogenase"/>
    <property type="match status" value="1"/>
</dbReference>
<evidence type="ECO:0000256" key="8">
    <source>
        <dbReference type="RuleBase" id="RU003369"/>
    </source>
</evidence>
<evidence type="ECO:0000256" key="4">
    <source>
        <dbReference type="ARBA" id="ARBA00023002"/>
    </source>
</evidence>
<dbReference type="Pfam" id="PF02866">
    <property type="entry name" value="Ldh_1_C"/>
    <property type="match status" value="1"/>
</dbReference>
<feature type="domain" description="Lactate/malate dehydrogenase C-terminal" evidence="11">
    <location>
        <begin position="172"/>
        <end position="333"/>
    </location>
</feature>
<dbReference type="EMBL" id="CADEBD010000327">
    <property type="protein sequence ID" value="CAB3246068.1"/>
    <property type="molecule type" value="Genomic_DNA"/>
</dbReference>
<evidence type="ECO:0000256" key="9">
    <source>
        <dbReference type="RuleBase" id="RU003405"/>
    </source>
</evidence>
<protein>
    <recommendedName>
        <fullName evidence="9">Malate dehydrogenase</fullName>
        <ecNumber evidence="9">1.1.1.37</ecNumber>
    </recommendedName>
</protein>
<evidence type="ECO:0000259" key="11">
    <source>
        <dbReference type="Pfam" id="PF02866"/>
    </source>
</evidence>
<dbReference type="Gene3D" id="3.90.110.10">
    <property type="entry name" value="Lactate dehydrogenase/glycoside hydrolase, family 4, C-terminal"/>
    <property type="match status" value="1"/>
</dbReference>
<evidence type="ECO:0000313" key="14">
    <source>
        <dbReference type="Proteomes" id="UP000494106"/>
    </source>
</evidence>
<evidence type="ECO:0000256" key="7">
    <source>
        <dbReference type="PIRSR" id="PIRSR000102-3"/>
    </source>
</evidence>
<dbReference type="Proteomes" id="UP000494256">
    <property type="component" value="Unassembled WGS sequence"/>
</dbReference>
<dbReference type="InterPro" id="IPR001236">
    <property type="entry name" value="Lactate/malate_DH_N"/>
</dbReference>
<dbReference type="EC" id="1.1.1.37" evidence="9"/>
<dbReference type="Pfam" id="PF00056">
    <property type="entry name" value="Ldh_1_N"/>
    <property type="match status" value="1"/>
</dbReference>
<evidence type="ECO:0000259" key="10">
    <source>
        <dbReference type="Pfam" id="PF00056"/>
    </source>
</evidence>
<feature type="binding site" evidence="7">
    <location>
        <position position="58"/>
    </location>
    <ligand>
        <name>NAD(+)</name>
        <dbReference type="ChEBI" id="CHEBI:57540"/>
    </ligand>
</feature>
<dbReference type="AlphaFoldDB" id="A0A8S1AL04"/>
<dbReference type="InterPro" id="IPR036291">
    <property type="entry name" value="NAD(P)-bd_dom_sf"/>
</dbReference>
<dbReference type="GO" id="GO:0005737">
    <property type="term" value="C:cytoplasm"/>
    <property type="evidence" value="ECO:0007669"/>
    <property type="project" value="TreeGrafter"/>
</dbReference>
<dbReference type="GO" id="GO:0006099">
    <property type="term" value="P:tricarboxylic acid cycle"/>
    <property type="evidence" value="ECO:0007669"/>
    <property type="project" value="UniProtKB-KW"/>
</dbReference>
<dbReference type="EMBL" id="CADEBC010000045">
    <property type="protein sequence ID" value="CAB3220292.1"/>
    <property type="molecule type" value="Genomic_DNA"/>
</dbReference>
<evidence type="ECO:0000313" key="13">
    <source>
        <dbReference type="EMBL" id="CAB3246068.1"/>
    </source>
</evidence>
<accession>A0A8S1AL04</accession>
<sequence>MISRLNLLTTNMCVFNGSTVVPQRNYKVTVVGASGSVGQNLSMLLKMNKLVSHLALYDVKHKAHDVALDISHINTSATVNGYKGREQLPDALDRASVVVIPASIPRKPGMTQYELFRENANLIRDLTKSIARHCPDAIIAILTGPLNSLVPITSEVLKKEGVYDPRRVMGVTTLDVVRACTFIGEMNCIDPSMVSVPVIGGNSGLSVVPVLSQSNPPLDWCSMPDIQNLTFRIQEGDNEVVKAKGGGKPTLSMAFAASKFTTSVLRALDGEENIVECAYVQTGLDKPSYFAYPVLLGECGVERVIGAGPLNMFEAQLLRKAMPELLSNIRSGVIFATNYHS</sequence>
<dbReference type="FunFam" id="3.40.50.720:FF:000013">
    <property type="entry name" value="Malate dehydrogenase"/>
    <property type="match status" value="1"/>
</dbReference>
<evidence type="ECO:0000256" key="6">
    <source>
        <dbReference type="ARBA" id="ARBA00048313"/>
    </source>
</evidence>
<dbReference type="PROSITE" id="PS00068">
    <property type="entry name" value="MDH"/>
    <property type="match status" value="1"/>
</dbReference>
<keyword evidence="3 9" id="KW-0816">Tricarboxylic acid cycle</keyword>
<dbReference type="PANTHER" id="PTHR11540:SF16">
    <property type="entry name" value="MALATE DEHYDROGENASE, MITOCHONDRIAL"/>
    <property type="match status" value="1"/>
</dbReference>
<keyword evidence="14" id="KW-1185">Reference proteome</keyword>
<dbReference type="SUPFAM" id="SSF56327">
    <property type="entry name" value="LDH C-terminal domain-like"/>
    <property type="match status" value="1"/>
</dbReference>
<name>A0A8S1AL04_ARCPL</name>
<dbReference type="InterPro" id="IPR001557">
    <property type="entry name" value="L-lactate/malate_DH"/>
</dbReference>
<evidence type="ECO:0000256" key="2">
    <source>
        <dbReference type="ARBA" id="ARBA00011738"/>
    </source>
</evidence>
<comment type="subunit">
    <text evidence="2">Homodimer.</text>
</comment>
<evidence type="ECO:0000256" key="5">
    <source>
        <dbReference type="ARBA" id="ARBA00023027"/>
    </source>
</evidence>
<evidence type="ECO:0000313" key="12">
    <source>
        <dbReference type="EMBL" id="CAB3220292.1"/>
    </source>
</evidence>
<dbReference type="InterPro" id="IPR001252">
    <property type="entry name" value="Malate_DH_AS"/>
</dbReference>
<feature type="binding site" evidence="7">
    <location>
        <begin position="32"/>
        <end position="38"/>
    </location>
    <ligand>
        <name>NAD(+)</name>
        <dbReference type="ChEBI" id="CHEBI:57540"/>
    </ligand>
</feature>
<feature type="binding site" evidence="7">
    <location>
        <position position="119"/>
    </location>
    <ligand>
        <name>NAD(+)</name>
        <dbReference type="ChEBI" id="CHEBI:57540"/>
    </ligand>
</feature>
<dbReference type="InterPro" id="IPR022383">
    <property type="entry name" value="Lactate/malate_DH_C"/>
</dbReference>
<evidence type="ECO:0000256" key="3">
    <source>
        <dbReference type="ARBA" id="ARBA00022532"/>
    </source>
</evidence>
<comment type="similarity">
    <text evidence="1">Belongs to the LDH/MDH superfamily. MDH type 1 family.</text>
</comment>
<feature type="binding site" evidence="7">
    <location>
        <position position="253"/>
    </location>
    <ligand>
        <name>NAD(+)</name>
        <dbReference type="ChEBI" id="CHEBI:57540"/>
    </ligand>
</feature>
<organism evidence="13 15">
    <name type="scientific">Arctia plantaginis</name>
    <name type="common">Wood tiger moth</name>
    <name type="synonym">Phalaena plantaginis</name>
    <dbReference type="NCBI Taxonomy" id="874455"/>
    <lineage>
        <taxon>Eukaryota</taxon>
        <taxon>Metazoa</taxon>
        <taxon>Ecdysozoa</taxon>
        <taxon>Arthropoda</taxon>
        <taxon>Hexapoda</taxon>
        <taxon>Insecta</taxon>
        <taxon>Pterygota</taxon>
        <taxon>Neoptera</taxon>
        <taxon>Endopterygota</taxon>
        <taxon>Lepidoptera</taxon>
        <taxon>Glossata</taxon>
        <taxon>Ditrysia</taxon>
        <taxon>Noctuoidea</taxon>
        <taxon>Erebidae</taxon>
        <taxon>Arctiinae</taxon>
        <taxon>Arctia</taxon>
    </lineage>
</organism>
<dbReference type="GO" id="GO:0006108">
    <property type="term" value="P:malate metabolic process"/>
    <property type="evidence" value="ECO:0007669"/>
    <property type="project" value="InterPro"/>
</dbReference>
<dbReference type="OrthoDB" id="755699at2759"/>
<dbReference type="NCBIfam" id="TIGR01772">
    <property type="entry name" value="MDH_euk_gproteo"/>
    <property type="match status" value="1"/>
</dbReference>
<evidence type="ECO:0000313" key="15">
    <source>
        <dbReference type="Proteomes" id="UP000494256"/>
    </source>
</evidence>
<dbReference type="Proteomes" id="UP000494106">
    <property type="component" value="Unassembled WGS sequence"/>
</dbReference>
<dbReference type="InterPro" id="IPR015955">
    <property type="entry name" value="Lactate_DH/Glyco_Ohase_4_C"/>
</dbReference>
<comment type="catalytic activity">
    <reaction evidence="6 9">
        <text>(S)-malate + NAD(+) = oxaloacetate + NADH + H(+)</text>
        <dbReference type="Rhea" id="RHEA:21432"/>
        <dbReference type="ChEBI" id="CHEBI:15378"/>
        <dbReference type="ChEBI" id="CHEBI:15589"/>
        <dbReference type="ChEBI" id="CHEBI:16452"/>
        <dbReference type="ChEBI" id="CHEBI:57540"/>
        <dbReference type="ChEBI" id="CHEBI:57945"/>
        <dbReference type="EC" id="1.1.1.37"/>
    </reaction>
</comment>
<comment type="caution">
    <text evidence="13">The sequence shown here is derived from an EMBL/GenBank/DDBJ whole genome shotgun (WGS) entry which is preliminary data.</text>
</comment>
<keyword evidence="5 7" id="KW-0520">NAD</keyword>
<dbReference type="PIRSF" id="PIRSF000102">
    <property type="entry name" value="Lac_mal_DH"/>
    <property type="match status" value="1"/>
</dbReference>
<dbReference type="PANTHER" id="PTHR11540">
    <property type="entry name" value="MALATE AND LACTATE DEHYDROGENASE"/>
    <property type="match status" value="1"/>
</dbReference>
<keyword evidence="4 8" id="KW-0560">Oxidoreductase</keyword>
<evidence type="ECO:0000256" key="1">
    <source>
        <dbReference type="ARBA" id="ARBA00008824"/>
    </source>
</evidence>
<proteinExistence type="inferred from homology"/>
<gene>
    <name evidence="13" type="ORF">APLA_LOCUS11357</name>
    <name evidence="12" type="ORF">APLA_LOCUS222</name>
</gene>
<dbReference type="InterPro" id="IPR010097">
    <property type="entry name" value="Malate_DH_type1"/>
</dbReference>
<reference evidence="14 15" key="1">
    <citation type="submission" date="2020-04" db="EMBL/GenBank/DDBJ databases">
        <authorList>
            <person name="Wallbank WR R."/>
            <person name="Pardo Diaz C."/>
            <person name="Kozak K."/>
            <person name="Martin S."/>
            <person name="Jiggins C."/>
            <person name="Moest M."/>
            <person name="Warren A I."/>
            <person name="Byers J.R.P. K."/>
            <person name="Montejo-Kovacevich G."/>
            <person name="Yen C E."/>
        </authorList>
    </citation>
    <scope>NUCLEOTIDE SEQUENCE [LARGE SCALE GENOMIC DNA]</scope>
</reference>
<feature type="domain" description="Lactate/malate dehydrogenase N-terminal" evidence="10">
    <location>
        <begin position="27"/>
        <end position="170"/>
    </location>
</feature>
<dbReference type="GO" id="GO:0030060">
    <property type="term" value="F:L-malate dehydrogenase (NAD+) activity"/>
    <property type="evidence" value="ECO:0007669"/>
    <property type="project" value="UniProtKB-EC"/>
</dbReference>
<dbReference type="Gene3D" id="3.40.50.720">
    <property type="entry name" value="NAD(P)-binding Rossmann-like Domain"/>
    <property type="match status" value="1"/>
</dbReference>
<dbReference type="SUPFAM" id="SSF51735">
    <property type="entry name" value="NAD(P)-binding Rossmann-fold domains"/>
    <property type="match status" value="1"/>
</dbReference>